<feature type="compositionally biased region" description="Basic and acidic residues" evidence="4">
    <location>
        <begin position="233"/>
        <end position="243"/>
    </location>
</feature>
<comment type="similarity">
    <text evidence="2">Belongs to the ESS2 family.</text>
</comment>
<comment type="subcellular location">
    <subcellularLocation>
        <location evidence="1">Nucleus</location>
    </subcellularLocation>
</comment>
<dbReference type="InterPro" id="IPR019148">
    <property type="entry name" value="Nuclear_protein_DGCR14_ESS-2"/>
</dbReference>
<feature type="region of interest" description="Disordered" evidence="4">
    <location>
        <begin position="1"/>
        <end position="36"/>
    </location>
</feature>
<evidence type="ECO:0000256" key="4">
    <source>
        <dbReference type="SAM" id="MobiDB-lite"/>
    </source>
</evidence>
<feature type="compositionally biased region" description="Gly residues" evidence="4">
    <location>
        <begin position="389"/>
        <end position="403"/>
    </location>
</feature>
<evidence type="ECO:0000256" key="2">
    <source>
        <dbReference type="ARBA" id="ARBA00009072"/>
    </source>
</evidence>
<feature type="region of interest" description="Disordered" evidence="4">
    <location>
        <begin position="93"/>
        <end position="132"/>
    </location>
</feature>
<feature type="region of interest" description="Disordered" evidence="4">
    <location>
        <begin position="348"/>
        <end position="372"/>
    </location>
</feature>
<feature type="region of interest" description="Disordered" evidence="4">
    <location>
        <begin position="389"/>
        <end position="419"/>
    </location>
</feature>
<name>A0A3N4IAD6_ASCIM</name>
<dbReference type="PANTHER" id="PTHR12940">
    <property type="entry name" value="ES-2 PROTEIN - RELATED"/>
    <property type="match status" value="1"/>
</dbReference>
<accession>A0A3N4IAD6</accession>
<dbReference type="GO" id="GO:0071013">
    <property type="term" value="C:catalytic step 2 spliceosome"/>
    <property type="evidence" value="ECO:0007669"/>
    <property type="project" value="TreeGrafter"/>
</dbReference>
<dbReference type="STRING" id="1160509.A0A3N4IAD6"/>
<dbReference type="AlphaFoldDB" id="A0A3N4IAD6"/>
<evidence type="ECO:0000313" key="6">
    <source>
        <dbReference type="Proteomes" id="UP000275078"/>
    </source>
</evidence>
<feature type="compositionally biased region" description="Polar residues" evidence="4">
    <location>
        <begin position="93"/>
        <end position="110"/>
    </location>
</feature>
<dbReference type="Proteomes" id="UP000275078">
    <property type="component" value="Unassembled WGS sequence"/>
</dbReference>
<proteinExistence type="inferred from homology"/>
<feature type="region of interest" description="Disordered" evidence="4">
    <location>
        <begin position="200"/>
        <end position="321"/>
    </location>
</feature>
<sequence length="419" mass="44961">MSSSTSSTALVAKSKVDTQLMPPPPPPKRIKRPPKVLDEDTYTEALSEIIARDFFPGLHETKCQQDYLDALESRDSDWIAEASRNLIAAQTPNFRRGTSLTTRSTVSTPRLGSETPGSTTSGNPTPSKPIVNTSLSLDAFQATYTSEDNASFNSLLDAQNAKLRTSHPWLFSSNKLPSKQQLAQHKLLSTNPSKALLEASKAEKDPRKALPETWKFNPHNSLMFPPSTTSPPPEEKTTKDASGRDQLLPPKSILHSNTRLPVLPDPSPSVPASPSLSAIHDAISGNPRRSASSLAGGSETPRVRGYSYIPSPSPSDLSTSTPFRIAATPRREVLHQKMVDKVAKTKRLNKAASTPSISTPGRPGRTPAMTPAGARLWSSMTGKAGGFGDAFGGGLTPRAGGKGMVTPRFRRVGGETPRK</sequence>
<evidence type="ECO:0000256" key="3">
    <source>
        <dbReference type="ARBA" id="ARBA00023242"/>
    </source>
</evidence>
<feature type="compositionally biased region" description="Basic and acidic residues" evidence="4">
    <location>
        <begin position="200"/>
        <end position="210"/>
    </location>
</feature>
<feature type="compositionally biased region" description="Low complexity" evidence="4">
    <location>
        <begin position="112"/>
        <end position="129"/>
    </location>
</feature>
<dbReference type="EMBL" id="ML119708">
    <property type="protein sequence ID" value="RPA78714.1"/>
    <property type="molecule type" value="Genomic_DNA"/>
</dbReference>
<reference evidence="5 6" key="1">
    <citation type="journal article" date="2018" name="Nat. Ecol. Evol.">
        <title>Pezizomycetes genomes reveal the molecular basis of ectomycorrhizal truffle lifestyle.</title>
        <authorList>
            <person name="Murat C."/>
            <person name="Payen T."/>
            <person name="Noel B."/>
            <person name="Kuo A."/>
            <person name="Morin E."/>
            <person name="Chen J."/>
            <person name="Kohler A."/>
            <person name="Krizsan K."/>
            <person name="Balestrini R."/>
            <person name="Da Silva C."/>
            <person name="Montanini B."/>
            <person name="Hainaut M."/>
            <person name="Levati E."/>
            <person name="Barry K.W."/>
            <person name="Belfiori B."/>
            <person name="Cichocki N."/>
            <person name="Clum A."/>
            <person name="Dockter R.B."/>
            <person name="Fauchery L."/>
            <person name="Guy J."/>
            <person name="Iotti M."/>
            <person name="Le Tacon F."/>
            <person name="Lindquist E.A."/>
            <person name="Lipzen A."/>
            <person name="Malagnac F."/>
            <person name="Mello A."/>
            <person name="Molinier V."/>
            <person name="Miyauchi S."/>
            <person name="Poulain J."/>
            <person name="Riccioni C."/>
            <person name="Rubini A."/>
            <person name="Sitrit Y."/>
            <person name="Splivallo R."/>
            <person name="Traeger S."/>
            <person name="Wang M."/>
            <person name="Zifcakova L."/>
            <person name="Wipf D."/>
            <person name="Zambonelli A."/>
            <person name="Paolocci F."/>
            <person name="Nowrousian M."/>
            <person name="Ottonello S."/>
            <person name="Baldrian P."/>
            <person name="Spatafora J.W."/>
            <person name="Henrissat B."/>
            <person name="Nagy L.G."/>
            <person name="Aury J.M."/>
            <person name="Wincker P."/>
            <person name="Grigoriev I.V."/>
            <person name="Bonfante P."/>
            <person name="Martin F.M."/>
        </authorList>
    </citation>
    <scope>NUCLEOTIDE SEQUENCE [LARGE SCALE GENOMIC DNA]</scope>
    <source>
        <strain evidence="5 6">RN42</strain>
    </source>
</reference>
<dbReference type="Pfam" id="PF09751">
    <property type="entry name" value="Es2"/>
    <property type="match status" value="1"/>
</dbReference>
<dbReference type="OrthoDB" id="19679at2759"/>
<protein>
    <recommendedName>
        <fullName evidence="7">Nuclear protein DGCR14</fullName>
    </recommendedName>
</protein>
<evidence type="ECO:0000256" key="1">
    <source>
        <dbReference type="ARBA" id="ARBA00004123"/>
    </source>
</evidence>
<gene>
    <name evidence="5" type="ORF">BJ508DRAFT_211897</name>
</gene>
<evidence type="ECO:0000313" key="5">
    <source>
        <dbReference type="EMBL" id="RPA78714.1"/>
    </source>
</evidence>
<dbReference type="PANTHER" id="PTHR12940:SF0">
    <property type="entry name" value="SPLICING FACTOR ESS-2 HOMOLOG"/>
    <property type="match status" value="1"/>
</dbReference>
<evidence type="ECO:0008006" key="7">
    <source>
        <dbReference type="Google" id="ProtNLM"/>
    </source>
</evidence>
<keyword evidence="6" id="KW-1185">Reference proteome</keyword>
<organism evidence="5 6">
    <name type="scientific">Ascobolus immersus RN42</name>
    <dbReference type="NCBI Taxonomy" id="1160509"/>
    <lineage>
        <taxon>Eukaryota</taxon>
        <taxon>Fungi</taxon>
        <taxon>Dikarya</taxon>
        <taxon>Ascomycota</taxon>
        <taxon>Pezizomycotina</taxon>
        <taxon>Pezizomycetes</taxon>
        <taxon>Pezizales</taxon>
        <taxon>Ascobolaceae</taxon>
        <taxon>Ascobolus</taxon>
    </lineage>
</organism>
<keyword evidence="3" id="KW-0539">Nucleus</keyword>